<evidence type="ECO:0000313" key="3">
    <source>
        <dbReference type="Proteomes" id="UP001302602"/>
    </source>
</evidence>
<dbReference type="EMBL" id="MU853255">
    <property type="protein sequence ID" value="KAK4118999.1"/>
    <property type="molecule type" value="Genomic_DNA"/>
</dbReference>
<name>A0AAN6TQZ3_9PEZI</name>
<dbReference type="Pfam" id="PF14273">
    <property type="entry name" value="DUF4360"/>
    <property type="match status" value="1"/>
</dbReference>
<feature type="chain" id="PRO_5042864067" description="Secreted protein" evidence="1">
    <location>
        <begin position="16"/>
        <end position="212"/>
    </location>
</feature>
<protein>
    <recommendedName>
        <fullName evidence="4">Secreted protein</fullName>
    </recommendedName>
</protein>
<dbReference type="InterPro" id="IPR025649">
    <property type="entry name" value="DUF4360"/>
</dbReference>
<organism evidence="2 3">
    <name type="scientific">Parathielavia appendiculata</name>
    <dbReference type="NCBI Taxonomy" id="2587402"/>
    <lineage>
        <taxon>Eukaryota</taxon>
        <taxon>Fungi</taxon>
        <taxon>Dikarya</taxon>
        <taxon>Ascomycota</taxon>
        <taxon>Pezizomycotina</taxon>
        <taxon>Sordariomycetes</taxon>
        <taxon>Sordariomycetidae</taxon>
        <taxon>Sordariales</taxon>
        <taxon>Chaetomiaceae</taxon>
        <taxon>Parathielavia</taxon>
    </lineage>
</organism>
<keyword evidence="3" id="KW-1185">Reference proteome</keyword>
<dbReference type="Proteomes" id="UP001302602">
    <property type="component" value="Unassembled WGS sequence"/>
</dbReference>
<comment type="caution">
    <text evidence="2">The sequence shown here is derived from an EMBL/GenBank/DDBJ whole genome shotgun (WGS) entry which is preliminary data.</text>
</comment>
<dbReference type="AlphaFoldDB" id="A0AAN6TQZ3"/>
<sequence>MHFSAFLLAGTAAAAMVQPGRRTLAAAPPPPSDIKILNVTAIGSGCPAGHAYVNVDATRTVFDIAFDEYIVSAGPGTSVSDSRKNCRISINLQFPSGYQFSVIETRFTGYASLSDGQTGTCRAGYTFAGDNRQEVVFQKNLVAPYEDNYNMIAGVGVESFSRCGGTTAILNVNSEIRITPISTPYRGTMTVRNPYTATIQWRRCDPVEFSEV</sequence>
<reference evidence="2" key="1">
    <citation type="journal article" date="2023" name="Mol. Phylogenet. Evol.">
        <title>Genome-scale phylogeny and comparative genomics of the fungal order Sordariales.</title>
        <authorList>
            <person name="Hensen N."/>
            <person name="Bonometti L."/>
            <person name="Westerberg I."/>
            <person name="Brannstrom I.O."/>
            <person name="Guillou S."/>
            <person name="Cros-Aarteil S."/>
            <person name="Calhoun S."/>
            <person name="Haridas S."/>
            <person name="Kuo A."/>
            <person name="Mondo S."/>
            <person name="Pangilinan J."/>
            <person name="Riley R."/>
            <person name="LaButti K."/>
            <person name="Andreopoulos B."/>
            <person name="Lipzen A."/>
            <person name="Chen C."/>
            <person name="Yan M."/>
            <person name="Daum C."/>
            <person name="Ng V."/>
            <person name="Clum A."/>
            <person name="Steindorff A."/>
            <person name="Ohm R.A."/>
            <person name="Martin F."/>
            <person name="Silar P."/>
            <person name="Natvig D.O."/>
            <person name="Lalanne C."/>
            <person name="Gautier V."/>
            <person name="Ament-Velasquez S.L."/>
            <person name="Kruys A."/>
            <person name="Hutchinson M.I."/>
            <person name="Powell A.J."/>
            <person name="Barry K."/>
            <person name="Miller A.N."/>
            <person name="Grigoriev I.V."/>
            <person name="Debuchy R."/>
            <person name="Gladieux P."/>
            <person name="Hiltunen Thoren M."/>
            <person name="Johannesson H."/>
        </authorList>
    </citation>
    <scope>NUCLEOTIDE SEQUENCE</scope>
    <source>
        <strain evidence="2">CBS 731.68</strain>
    </source>
</reference>
<dbReference type="PANTHER" id="PTHR38847:SF1">
    <property type="entry name" value="PSEUDOURIDINE SYNTHASE RSUA_RLUA-LIKE DOMAIN-CONTAINING PROTEIN"/>
    <property type="match status" value="1"/>
</dbReference>
<evidence type="ECO:0008006" key="4">
    <source>
        <dbReference type="Google" id="ProtNLM"/>
    </source>
</evidence>
<evidence type="ECO:0000313" key="2">
    <source>
        <dbReference type="EMBL" id="KAK4118999.1"/>
    </source>
</evidence>
<gene>
    <name evidence="2" type="ORF">N657DRAFT_582523</name>
</gene>
<accession>A0AAN6TQZ3</accession>
<dbReference type="PANTHER" id="PTHR38847">
    <property type="match status" value="1"/>
</dbReference>
<dbReference type="GeneID" id="87826391"/>
<keyword evidence="1" id="KW-0732">Signal</keyword>
<evidence type="ECO:0000256" key="1">
    <source>
        <dbReference type="SAM" id="SignalP"/>
    </source>
</evidence>
<dbReference type="RefSeq" id="XP_062642772.1">
    <property type="nucleotide sequence ID" value="XM_062789621.1"/>
</dbReference>
<feature type="signal peptide" evidence="1">
    <location>
        <begin position="1"/>
        <end position="15"/>
    </location>
</feature>
<proteinExistence type="predicted"/>
<reference evidence="2" key="2">
    <citation type="submission" date="2023-05" db="EMBL/GenBank/DDBJ databases">
        <authorList>
            <consortium name="Lawrence Berkeley National Laboratory"/>
            <person name="Steindorff A."/>
            <person name="Hensen N."/>
            <person name="Bonometti L."/>
            <person name="Westerberg I."/>
            <person name="Brannstrom I.O."/>
            <person name="Guillou S."/>
            <person name="Cros-Aarteil S."/>
            <person name="Calhoun S."/>
            <person name="Haridas S."/>
            <person name="Kuo A."/>
            <person name="Mondo S."/>
            <person name="Pangilinan J."/>
            <person name="Riley R."/>
            <person name="Labutti K."/>
            <person name="Andreopoulos B."/>
            <person name="Lipzen A."/>
            <person name="Chen C."/>
            <person name="Yanf M."/>
            <person name="Daum C."/>
            <person name="Ng V."/>
            <person name="Clum A."/>
            <person name="Ohm R."/>
            <person name="Martin F."/>
            <person name="Silar P."/>
            <person name="Natvig D."/>
            <person name="Lalanne C."/>
            <person name="Gautier V."/>
            <person name="Ament-Velasquez S.L."/>
            <person name="Kruys A."/>
            <person name="Hutchinson M.I."/>
            <person name="Powell A.J."/>
            <person name="Barry K."/>
            <person name="Miller A.N."/>
            <person name="Grigoriev I.V."/>
            <person name="Debuchy R."/>
            <person name="Gladieux P."/>
            <person name="Thoren M.H."/>
            <person name="Johannesson H."/>
        </authorList>
    </citation>
    <scope>NUCLEOTIDE SEQUENCE</scope>
    <source>
        <strain evidence="2">CBS 731.68</strain>
    </source>
</reference>